<keyword evidence="1" id="KW-0472">Membrane</keyword>
<evidence type="ECO:0008006" key="4">
    <source>
        <dbReference type="Google" id="ProtNLM"/>
    </source>
</evidence>
<dbReference type="Pfam" id="PF05705">
    <property type="entry name" value="DUF829"/>
    <property type="match status" value="1"/>
</dbReference>
<evidence type="ECO:0000313" key="3">
    <source>
        <dbReference type="Proteomes" id="UP000813444"/>
    </source>
</evidence>
<dbReference type="OrthoDB" id="77878at2759"/>
<evidence type="ECO:0000313" key="2">
    <source>
        <dbReference type="EMBL" id="KAH7304795.1"/>
    </source>
</evidence>
<sequence>MKALRISPAASLYSPTNCTPQNAPKLIVLAPWIFAHESHIAKYVERYRALYPSASILVIRCFLRHLLWLPTGRAELAPAATTIRSILDGSKGQPKPQMLLHVFSNSGLGTAWQVNNLYGKDGADKDDTRLPLHATIFDSTPGRYDYWAVVSALLFGIPSGALLMRLVMVPLAHLLSLGIWTWCNVLGGEDWVLRWGQAANNPAQIRETCRSYAYGRADALVRAQWVEAHAAKATELGFRVVELADFGPESAHVAHSRSDAVRYWNLVAKTWDAALL</sequence>
<dbReference type="EMBL" id="JAGPNK010000021">
    <property type="protein sequence ID" value="KAH7304795.1"/>
    <property type="molecule type" value="Genomic_DNA"/>
</dbReference>
<keyword evidence="3" id="KW-1185">Reference proteome</keyword>
<gene>
    <name evidence="2" type="ORF">B0I35DRAFT_444923</name>
</gene>
<proteinExistence type="predicted"/>
<dbReference type="Proteomes" id="UP000813444">
    <property type="component" value="Unassembled WGS sequence"/>
</dbReference>
<keyword evidence="1" id="KW-1133">Transmembrane helix</keyword>
<organism evidence="2 3">
    <name type="scientific">Stachybotrys elegans</name>
    <dbReference type="NCBI Taxonomy" id="80388"/>
    <lineage>
        <taxon>Eukaryota</taxon>
        <taxon>Fungi</taxon>
        <taxon>Dikarya</taxon>
        <taxon>Ascomycota</taxon>
        <taxon>Pezizomycotina</taxon>
        <taxon>Sordariomycetes</taxon>
        <taxon>Hypocreomycetidae</taxon>
        <taxon>Hypocreales</taxon>
        <taxon>Stachybotryaceae</taxon>
        <taxon>Stachybotrys</taxon>
    </lineage>
</organism>
<protein>
    <recommendedName>
        <fullName evidence="4">Indole-diterpene biosynthesis protein PaxU</fullName>
    </recommendedName>
</protein>
<keyword evidence="1" id="KW-0812">Transmembrane</keyword>
<name>A0A8K0SIA1_9HYPO</name>
<dbReference type="PANTHER" id="PTHR12265">
    <property type="entry name" value="TRANSMEMBRANE PROTEIN 53"/>
    <property type="match status" value="1"/>
</dbReference>
<accession>A0A8K0SIA1</accession>
<dbReference type="AlphaFoldDB" id="A0A8K0SIA1"/>
<feature type="transmembrane region" description="Helical" evidence="1">
    <location>
        <begin position="146"/>
        <end position="167"/>
    </location>
</feature>
<dbReference type="InterPro" id="IPR008547">
    <property type="entry name" value="DUF829_TMEM53"/>
</dbReference>
<reference evidence="2" key="1">
    <citation type="journal article" date="2021" name="Nat. Commun.">
        <title>Genetic determinants of endophytism in the Arabidopsis root mycobiome.</title>
        <authorList>
            <person name="Mesny F."/>
            <person name="Miyauchi S."/>
            <person name="Thiergart T."/>
            <person name="Pickel B."/>
            <person name="Atanasova L."/>
            <person name="Karlsson M."/>
            <person name="Huettel B."/>
            <person name="Barry K.W."/>
            <person name="Haridas S."/>
            <person name="Chen C."/>
            <person name="Bauer D."/>
            <person name="Andreopoulos W."/>
            <person name="Pangilinan J."/>
            <person name="LaButti K."/>
            <person name="Riley R."/>
            <person name="Lipzen A."/>
            <person name="Clum A."/>
            <person name="Drula E."/>
            <person name="Henrissat B."/>
            <person name="Kohler A."/>
            <person name="Grigoriev I.V."/>
            <person name="Martin F.M."/>
            <person name="Hacquard S."/>
        </authorList>
    </citation>
    <scope>NUCLEOTIDE SEQUENCE</scope>
    <source>
        <strain evidence="2">MPI-CAGE-CH-0235</strain>
    </source>
</reference>
<dbReference type="PANTHER" id="PTHR12265:SF40">
    <property type="entry name" value="DUF829-DOMAIN-CONTAINING PROTEIN"/>
    <property type="match status" value="1"/>
</dbReference>
<comment type="caution">
    <text evidence="2">The sequence shown here is derived from an EMBL/GenBank/DDBJ whole genome shotgun (WGS) entry which is preliminary data.</text>
</comment>
<evidence type="ECO:0000256" key="1">
    <source>
        <dbReference type="SAM" id="Phobius"/>
    </source>
</evidence>